<gene>
    <name evidence="6" type="ORF">RJ639_000012</name>
</gene>
<dbReference type="InterPro" id="IPR036093">
    <property type="entry name" value="NAC_dom_sf"/>
</dbReference>
<dbReference type="GO" id="GO:0003677">
    <property type="term" value="F:DNA binding"/>
    <property type="evidence" value="ECO:0007669"/>
    <property type="project" value="UniProtKB-KW"/>
</dbReference>
<keyword evidence="1" id="KW-0805">Transcription regulation</keyword>
<evidence type="ECO:0000313" key="6">
    <source>
        <dbReference type="EMBL" id="KAK3043123.1"/>
    </source>
</evidence>
<dbReference type="PROSITE" id="PS51005">
    <property type="entry name" value="NAC"/>
    <property type="match status" value="1"/>
</dbReference>
<dbReference type="PANTHER" id="PTHR31719:SF164">
    <property type="entry name" value="NAC DOMAIN-CONTAINING PROTEIN"/>
    <property type="match status" value="1"/>
</dbReference>
<dbReference type="Proteomes" id="UP001188597">
    <property type="component" value="Unassembled WGS sequence"/>
</dbReference>
<keyword evidence="2" id="KW-0238">DNA-binding</keyword>
<evidence type="ECO:0000256" key="2">
    <source>
        <dbReference type="ARBA" id="ARBA00023125"/>
    </source>
</evidence>
<proteinExistence type="predicted"/>
<dbReference type="AlphaFoldDB" id="A0AA89BJ70"/>
<feature type="domain" description="NAC" evidence="5">
    <location>
        <begin position="4"/>
        <end position="143"/>
    </location>
</feature>
<keyword evidence="4" id="KW-0539">Nucleus</keyword>
<evidence type="ECO:0000313" key="7">
    <source>
        <dbReference type="Proteomes" id="UP001188597"/>
    </source>
</evidence>
<keyword evidence="7" id="KW-1185">Reference proteome</keyword>
<accession>A0AA89BJ70</accession>
<sequence>MGRLPAGFRFDPTDDEVLIYLSCKVSGSSLPCDGCVMEGDIYDENELHQIFNQIKTRGGGPEYFFTQLKKKGKKGCKRFDRTVGNNGNWHATQTKKILDESGKNVAGFLKSFVFKGDEEDHWNMDEFSLSNKNDYVLCRIKNNKKRKFGHCYGDNGEAAVHVPDLEPVTKPAKHDQFLTASTSYYLNNSREKGVPLISPASCCILPPPIYSGPSLTNCGTDMGKADDAVWDEIQNPLAMEGGVFNLLRSDVLAAEQNLYTNSDMPFAAAEEVALPDVNAYNAAAMADLMADLDGFDAAAFADLSFLDALIGAPDIADNNYIGELFYSNNFQCLYTKLPVELAEFQSILEHGGCVNGGGSDGGMWQPSGRGDSYSVVEMKIVLTVAYMEVVEKYGYEDVAAYALNVAESIEVEKLVIYKEGIESTESVQWTITMSEEMESLYKNQMWELLEREFKMKNLATTKRILGMEIQRDWPVGILSLS</sequence>
<evidence type="ECO:0000256" key="1">
    <source>
        <dbReference type="ARBA" id="ARBA00023015"/>
    </source>
</evidence>
<evidence type="ECO:0000256" key="4">
    <source>
        <dbReference type="ARBA" id="ARBA00023242"/>
    </source>
</evidence>
<comment type="caution">
    <text evidence="6">The sequence shown here is derived from an EMBL/GenBank/DDBJ whole genome shotgun (WGS) entry which is preliminary data.</text>
</comment>
<keyword evidence="3" id="KW-0804">Transcription</keyword>
<dbReference type="Pfam" id="PF02365">
    <property type="entry name" value="NAM"/>
    <property type="match status" value="1"/>
</dbReference>
<reference evidence="6" key="1">
    <citation type="submission" date="2022-12" db="EMBL/GenBank/DDBJ databases">
        <title>Draft genome assemblies for two species of Escallonia (Escalloniales).</title>
        <authorList>
            <person name="Chanderbali A."/>
            <person name="Dervinis C."/>
            <person name="Anghel I."/>
            <person name="Soltis D."/>
            <person name="Soltis P."/>
            <person name="Zapata F."/>
        </authorList>
    </citation>
    <scope>NUCLEOTIDE SEQUENCE</scope>
    <source>
        <strain evidence="6">UCBG64.0493</strain>
        <tissue evidence="6">Leaf</tissue>
    </source>
</reference>
<dbReference type="SUPFAM" id="SSF101941">
    <property type="entry name" value="NAC domain"/>
    <property type="match status" value="1"/>
</dbReference>
<dbReference type="Gene3D" id="2.170.150.80">
    <property type="entry name" value="NAC domain"/>
    <property type="match status" value="1"/>
</dbReference>
<dbReference type="GO" id="GO:0048731">
    <property type="term" value="P:system development"/>
    <property type="evidence" value="ECO:0007669"/>
    <property type="project" value="TreeGrafter"/>
</dbReference>
<protein>
    <recommendedName>
        <fullName evidence="5">NAC domain-containing protein</fullName>
    </recommendedName>
</protein>
<dbReference type="EMBL" id="JAVXUP010000010">
    <property type="protein sequence ID" value="KAK3043123.1"/>
    <property type="molecule type" value="Genomic_DNA"/>
</dbReference>
<dbReference type="InterPro" id="IPR003441">
    <property type="entry name" value="NAC-dom"/>
</dbReference>
<name>A0AA89BJ70_9ASTE</name>
<evidence type="ECO:0000259" key="5">
    <source>
        <dbReference type="PROSITE" id="PS51005"/>
    </source>
</evidence>
<dbReference type="PANTHER" id="PTHR31719">
    <property type="entry name" value="NAC TRANSCRIPTION FACTOR 56"/>
    <property type="match status" value="1"/>
</dbReference>
<evidence type="ECO:0000256" key="3">
    <source>
        <dbReference type="ARBA" id="ARBA00023163"/>
    </source>
</evidence>
<organism evidence="6 7">
    <name type="scientific">Escallonia herrerae</name>
    <dbReference type="NCBI Taxonomy" id="1293975"/>
    <lineage>
        <taxon>Eukaryota</taxon>
        <taxon>Viridiplantae</taxon>
        <taxon>Streptophyta</taxon>
        <taxon>Embryophyta</taxon>
        <taxon>Tracheophyta</taxon>
        <taxon>Spermatophyta</taxon>
        <taxon>Magnoliopsida</taxon>
        <taxon>eudicotyledons</taxon>
        <taxon>Gunneridae</taxon>
        <taxon>Pentapetalae</taxon>
        <taxon>asterids</taxon>
        <taxon>campanulids</taxon>
        <taxon>Escalloniales</taxon>
        <taxon>Escalloniaceae</taxon>
        <taxon>Escallonia</taxon>
    </lineage>
</organism>
<dbReference type="GO" id="GO:0006355">
    <property type="term" value="P:regulation of DNA-templated transcription"/>
    <property type="evidence" value="ECO:0007669"/>
    <property type="project" value="InterPro"/>
</dbReference>